<dbReference type="EMBL" id="LPXO01000004">
    <property type="protein sequence ID" value="KUF11112.1"/>
    <property type="molecule type" value="Genomic_DNA"/>
</dbReference>
<reference evidence="1 2" key="1">
    <citation type="submission" date="2015-12" db="EMBL/GenBank/DDBJ databases">
        <authorList>
            <person name="Shamseldin A."/>
            <person name="Moawad H."/>
            <person name="Abd El-Rahim W.M."/>
            <person name="Sadowsky M.J."/>
        </authorList>
    </citation>
    <scope>NUCLEOTIDE SEQUENCE [LARGE SCALE GENOMIC DNA]</scope>
    <source>
        <strain evidence="1 2">SJ5A-1</strain>
    </source>
</reference>
<dbReference type="RefSeq" id="WP_058861776.1">
    <property type="nucleotide sequence ID" value="NZ_LPXO01000004.1"/>
</dbReference>
<evidence type="ECO:0000313" key="2">
    <source>
        <dbReference type="Proteomes" id="UP000054396"/>
    </source>
</evidence>
<dbReference type="OrthoDB" id="7744610at2"/>
<name>A0A0W7WKV7_9RHOB</name>
<sequence>MSLALAGLAAPAFAWTAGEVHISCFRGPWKEVIWDRPNPEFIDSLVNQGYSLTTATDLAHRICRDPGLVNNRGALRSETVRIINRTPRDSGYGY</sequence>
<evidence type="ECO:0000313" key="1">
    <source>
        <dbReference type="EMBL" id="KUF11112.1"/>
    </source>
</evidence>
<keyword evidence="2" id="KW-1185">Reference proteome</keyword>
<proteinExistence type="predicted"/>
<comment type="caution">
    <text evidence="1">The sequence shown here is derived from an EMBL/GenBank/DDBJ whole genome shotgun (WGS) entry which is preliminary data.</text>
</comment>
<organism evidence="1 2">
    <name type="scientific">Pseudoponticoccus marisrubri</name>
    <dbReference type="NCBI Taxonomy" id="1685382"/>
    <lineage>
        <taxon>Bacteria</taxon>
        <taxon>Pseudomonadati</taxon>
        <taxon>Pseudomonadota</taxon>
        <taxon>Alphaproteobacteria</taxon>
        <taxon>Rhodobacterales</taxon>
        <taxon>Roseobacteraceae</taxon>
        <taxon>Pseudoponticoccus</taxon>
    </lineage>
</organism>
<protein>
    <submittedName>
        <fullName evidence="1">Uncharacterized protein</fullName>
    </submittedName>
</protein>
<dbReference type="STRING" id="1685382.AVJ23_08635"/>
<accession>A0A0W7WKV7</accession>
<gene>
    <name evidence="1" type="ORF">AVJ23_08635</name>
</gene>
<dbReference type="AlphaFoldDB" id="A0A0W7WKV7"/>
<dbReference type="Proteomes" id="UP000054396">
    <property type="component" value="Unassembled WGS sequence"/>
</dbReference>